<evidence type="ECO:0000256" key="11">
    <source>
        <dbReference type="ARBA" id="ARBA00023145"/>
    </source>
</evidence>
<feature type="domain" description="FTP" evidence="15">
    <location>
        <begin position="49"/>
        <end position="98"/>
    </location>
</feature>
<evidence type="ECO:0000256" key="1">
    <source>
        <dbReference type="ARBA" id="ARBA00001947"/>
    </source>
</evidence>
<dbReference type="Gene3D" id="3.50.30.30">
    <property type="match status" value="1"/>
</dbReference>
<keyword evidence="7 12" id="KW-0732">Signal</keyword>
<evidence type="ECO:0000256" key="7">
    <source>
        <dbReference type="ARBA" id="ARBA00022729"/>
    </source>
</evidence>
<dbReference type="CDD" id="cd04818">
    <property type="entry name" value="PA_subtilisin_1"/>
    <property type="match status" value="1"/>
</dbReference>
<dbReference type="NCBIfam" id="TIGR01451">
    <property type="entry name" value="B_ant_repeat"/>
    <property type="match status" value="1"/>
</dbReference>
<comment type="subcellular location">
    <subcellularLocation>
        <location evidence="2">Secreted</location>
    </subcellularLocation>
</comment>
<dbReference type="InterPro" id="IPR050371">
    <property type="entry name" value="Fungal_virulence_M36"/>
</dbReference>
<evidence type="ECO:0000256" key="6">
    <source>
        <dbReference type="ARBA" id="ARBA00022723"/>
    </source>
</evidence>
<organism evidence="17 18">
    <name type="scientific">Candidatus Opimibacter skivensis</name>
    <dbReference type="NCBI Taxonomy" id="2982028"/>
    <lineage>
        <taxon>Bacteria</taxon>
        <taxon>Pseudomonadati</taxon>
        <taxon>Bacteroidota</taxon>
        <taxon>Saprospiria</taxon>
        <taxon>Saprospirales</taxon>
        <taxon>Saprospiraceae</taxon>
        <taxon>Candidatus Opimibacter</taxon>
    </lineage>
</organism>
<evidence type="ECO:0000256" key="10">
    <source>
        <dbReference type="ARBA" id="ARBA00023049"/>
    </source>
</evidence>
<dbReference type="EMBL" id="JADKGY010000030">
    <property type="protein sequence ID" value="MBK9984657.1"/>
    <property type="molecule type" value="Genomic_DNA"/>
</dbReference>
<feature type="signal peptide" evidence="12">
    <location>
        <begin position="1"/>
        <end position="23"/>
    </location>
</feature>
<evidence type="ECO:0000259" key="13">
    <source>
        <dbReference type="Pfam" id="PF01345"/>
    </source>
</evidence>
<dbReference type="NCBIfam" id="TIGR04183">
    <property type="entry name" value="Por_Secre_tail"/>
    <property type="match status" value="1"/>
</dbReference>
<dbReference type="Proteomes" id="UP000808337">
    <property type="component" value="Unassembled WGS sequence"/>
</dbReference>
<feature type="domain" description="Secretion system C-terminal sorting" evidence="16">
    <location>
        <begin position="1120"/>
        <end position="1193"/>
    </location>
</feature>
<keyword evidence="4" id="KW-0964">Secreted</keyword>
<dbReference type="PANTHER" id="PTHR33478">
    <property type="entry name" value="EXTRACELLULAR METALLOPROTEINASE MEP"/>
    <property type="match status" value="1"/>
</dbReference>
<evidence type="ECO:0000256" key="5">
    <source>
        <dbReference type="ARBA" id="ARBA00022670"/>
    </source>
</evidence>
<keyword evidence="11" id="KW-0865">Zymogen</keyword>
<dbReference type="SUPFAM" id="SSF55486">
    <property type="entry name" value="Metalloproteases ('zincins'), catalytic domain"/>
    <property type="match status" value="1"/>
</dbReference>
<dbReference type="InterPro" id="IPR026444">
    <property type="entry name" value="Secre_tail"/>
</dbReference>
<dbReference type="InterPro" id="IPR047589">
    <property type="entry name" value="DUF11_rpt"/>
</dbReference>
<evidence type="ECO:0000256" key="8">
    <source>
        <dbReference type="ARBA" id="ARBA00022801"/>
    </source>
</evidence>
<keyword evidence="5" id="KW-0645">Protease</keyword>
<feature type="domain" description="DUF11" evidence="13">
    <location>
        <begin position="807"/>
        <end position="884"/>
    </location>
</feature>
<evidence type="ECO:0000313" key="17">
    <source>
        <dbReference type="EMBL" id="MBK9984657.1"/>
    </source>
</evidence>
<dbReference type="SUPFAM" id="SSF52025">
    <property type="entry name" value="PA domain"/>
    <property type="match status" value="1"/>
</dbReference>
<dbReference type="Pfam" id="PF02128">
    <property type="entry name" value="Peptidase_M36"/>
    <property type="match status" value="1"/>
</dbReference>
<evidence type="ECO:0000313" key="18">
    <source>
        <dbReference type="Proteomes" id="UP000808337"/>
    </source>
</evidence>
<dbReference type="Gene3D" id="3.10.170.10">
    <property type="match status" value="1"/>
</dbReference>
<dbReference type="PANTHER" id="PTHR33478:SF1">
    <property type="entry name" value="EXTRACELLULAR METALLOPROTEINASE MEP"/>
    <property type="match status" value="1"/>
</dbReference>
<feature type="chain" id="PRO_5039139173" evidence="12">
    <location>
        <begin position="24"/>
        <end position="1195"/>
    </location>
</feature>
<evidence type="ECO:0000256" key="2">
    <source>
        <dbReference type="ARBA" id="ARBA00004613"/>
    </source>
</evidence>
<keyword evidence="10" id="KW-0482">Metalloprotease</keyword>
<name>A0A9D7XVG1_9BACT</name>
<keyword evidence="8" id="KW-0378">Hydrolase</keyword>
<dbReference type="Pfam" id="PF01345">
    <property type="entry name" value="DUF11"/>
    <property type="match status" value="1"/>
</dbReference>
<dbReference type="Pfam" id="PF20773">
    <property type="entry name" value="InhA-like_MAM"/>
    <property type="match status" value="1"/>
</dbReference>
<sequence length="1195" mass="129633">MKKLLLLLAVYPLSFLFISSLSAQSIDYTAKASAYIKNEYGLDQKAIGDLKITSQFTDTYNGVTHVHLTQMKDGYEIFGTEINLAFQPNGKISSVGHNLTIIDGQSFSDTHVDLKAPQAIGIVANSLGVATRSVPELKNYNPAGVPIYEKSDMALLDIPAELGYLRTASGEYHLTWKIQFQPAKSGLLYQSFVDATNGKLISNDNLTSHCTFEQGYLAHEDKCDDSPSAKTFAPPAPVNAASGSYRVLPTTIESPNHGNFQLITGAEDLLASPFGWHDDNGIAGPEFTYTRGNNVHAFLDRDWSYSPDSELDGGANLLFDFPFNVDGEPVDNENVAVTGLFFRNNFMHDFAYQYGFNEAAGNFQSKNYSAVGAGQDFVNALAQFGDSNPALCGTQTNGGTACQNNADFATPVDGFSGQMRMFTWNQDNSSKFLEVLTPIDLSGKIQTGLAQFGPDIATIPPVTGPVVVIDDKSFDPTFGCVPIGNATALAGKIAIIDRGLCDFSDKVYNAQEAGAIGVIICNFDETVIGMSAGANATLVTIPSVFISKSECSRIRVAAANGLTASLIAPISTGPALRDGSLDNSVISHEYTHGISNRLTGGPGRSDCLSGGAQTGNAEEASGMGEGWSDFMALVTTVNPGDTGAKKRGIGTYAIKETVDGRGIRTYPYSTDMTIDPHTYDDIITEALPHGVGSVWCAMIWDMYWDFSDQYGWDPDVLHGHGGNNMAIQLVMDGMKLQPCPPGFIDARNAILRADSIDYGGANQCLIWKAFARRGLGFNADGGDKGSRSDGKEGFDLPTSCLDEIRFKKTMTPEVVAGENIQVTLIVTNYKGFPLTNAFVEDQIPDGCTYISGSANIEPSVGNSLVWSFNSIDADEEITITYLLATDPEKYSIRLSYDDIEGDPLERWDIYYDVNGTTSNFWQTQDLVVHSGISAWNVGDPATESKHYLQNFEPYSITGSYPLYRFYHYYNTEAGADGGFMEISTDGGNAWIPLGDRVFRNGYPRRLQYGTFAIPDLFAFSGKSSPTPAMIPVYIDLRDYIGQQVKIRYRFGTDANISGDGWYVDDVETMDAVIYNAQACLSSDQTNAMCTEAPERGTIVDTSIPNATNDSHDNAALGLMPNPAGDLIQLVLTAARSDDAMIHVFDLTGHLLSTKKWSLTEGINQNVIDISTFNSGMYVIQVTTGNMMYSKKFVKE</sequence>
<keyword evidence="9" id="KW-0862">Zinc</keyword>
<evidence type="ECO:0000256" key="3">
    <source>
        <dbReference type="ARBA" id="ARBA00006006"/>
    </source>
</evidence>
<evidence type="ECO:0000259" key="16">
    <source>
        <dbReference type="Pfam" id="PF18962"/>
    </source>
</evidence>
<reference evidence="17 18" key="1">
    <citation type="submission" date="2020-10" db="EMBL/GenBank/DDBJ databases">
        <title>Connecting structure to function with the recovery of over 1000 high-quality activated sludge metagenome-assembled genomes encoding full-length rRNA genes using long-read sequencing.</title>
        <authorList>
            <person name="Singleton C.M."/>
            <person name="Petriglieri F."/>
            <person name="Kristensen J.M."/>
            <person name="Kirkegaard R.H."/>
            <person name="Michaelsen T.Y."/>
            <person name="Andersen M.H."/>
            <person name="Karst S.M."/>
            <person name="Dueholm M.S."/>
            <person name="Nielsen P.H."/>
            <person name="Albertsen M."/>
        </authorList>
    </citation>
    <scope>NUCLEOTIDE SEQUENCE [LARGE SCALE GENOMIC DNA]</scope>
    <source>
        <strain evidence="17">Ribe_18-Q3-R11-54_MAXAC.273</strain>
    </source>
</reference>
<dbReference type="InterPro" id="IPR027268">
    <property type="entry name" value="Peptidase_M4/M1_CTD_sf"/>
</dbReference>
<evidence type="ECO:0000256" key="4">
    <source>
        <dbReference type="ARBA" id="ARBA00022525"/>
    </source>
</evidence>
<dbReference type="Pfam" id="PF07504">
    <property type="entry name" value="FTP"/>
    <property type="match status" value="1"/>
</dbReference>
<dbReference type="InterPro" id="IPR001434">
    <property type="entry name" value="OmcB-like_DUF11"/>
</dbReference>
<dbReference type="Gene3D" id="1.10.390.10">
    <property type="entry name" value="Neutral Protease Domain 2"/>
    <property type="match status" value="1"/>
</dbReference>
<dbReference type="AlphaFoldDB" id="A0A9D7XVG1"/>
<dbReference type="GO" id="GO:0008270">
    <property type="term" value="F:zinc ion binding"/>
    <property type="evidence" value="ECO:0007669"/>
    <property type="project" value="InterPro"/>
</dbReference>
<keyword evidence="6" id="KW-0479">Metal-binding</keyword>
<dbReference type="GO" id="GO:0005615">
    <property type="term" value="C:extracellular space"/>
    <property type="evidence" value="ECO:0007669"/>
    <property type="project" value="InterPro"/>
</dbReference>
<dbReference type="InterPro" id="IPR011096">
    <property type="entry name" value="FTP_domain"/>
</dbReference>
<feature type="domain" description="PA" evidence="14">
    <location>
        <begin position="462"/>
        <end position="551"/>
    </location>
</feature>
<gene>
    <name evidence="17" type="ORF">IPP15_20220</name>
</gene>
<dbReference type="GO" id="GO:0004222">
    <property type="term" value="F:metalloendopeptidase activity"/>
    <property type="evidence" value="ECO:0007669"/>
    <property type="project" value="InterPro"/>
</dbReference>
<evidence type="ECO:0000259" key="15">
    <source>
        <dbReference type="Pfam" id="PF07504"/>
    </source>
</evidence>
<protein>
    <submittedName>
        <fullName evidence="17">M36 family metallopeptidase</fullName>
    </submittedName>
</protein>
<dbReference type="InterPro" id="IPR046450">
    <property type="entry name" value="PA_dom_sf"/>
</dbReference>
<dbReference type="InterPro" id="IPR001842">
    <property type="entry name" value="Peptidase_M36"/>
</dbReference>
<dbReference type="CDD" id="cd09596">
    <property type="entry name" value="M36"/>
    <property type="match status" value="1"/>
</dbReference>
<proteinExistence type="inferred from homology"/>
<comment type="cofactor">
    <cofactor evidence="1">
        <name>Zn(2+)</name>
        <dbReference type="ChEBI" id="CHEBI:29105"/>
    </cofactor>
</comment>
<evidence type="ECO:0000256" key="9">
    <source>
        <dbReference type="ARBA" id="ARBA00022833"/>
    </source>
</evidence>
<accession>A0A9D7XVG1</accession>
<evidence type="ECO:0000256" key="12">
    <source>
        <dbReference type="SAM" id="SignalP"/>
    </source>
</evidence>
<dbReference type="Pfam" id="PF02225">
    <property type="entry name" value="PA"/>
    <property type="match status" value="1"/>
</dbReference>
<comment type="caution">
    <text evidence="17">The sequence shown here is derived from an EMBL/GenBank/DDBJ whole genome shotgun (WGS) entry which is preliminary data.</text>
</comment>
<comment type="similarity">
    <text evidence="3">Belongs to the peptidase M36 family.</text>
</comment>
<dbReference type="GO" id="GO:0006508">
    <property type="term" value="P:proteolysis"/>
    <property type="evidence" value="ECO:0007669"/>
    <property type="project" value="UniProtKB-KW"/>
</dbReference>
<dbReference type="Pfam" id="PF18962">
    <property type="entry name" value="Por_Secre_tail"/>
    <property type="match status" value="1"/>
</dbReference>
<dbReference type="InterPro" id="IPR003137">
    <property type="entry name" value="PA_domain"/>
</dbReference>
<evidence type="ECO:0000259" key="14">
    <source>
        <dbReference type="Pfam" id="PF02225"/>
    </source>
</evidence>